<organism evidence="9 10">
    <name type="scientific">Paenibacillus abyssi</name>
    <dbReference type="NCBI Taxonomy" id="1340531"/>
    <lineage>
        <taxon>Bacteria</taxon>
        <taxon>Bacillati</taxon>
        <taxon>Bacillota</taxon>
        <taxon>Bacilli</taxon>
        <taxon>Bacillales</taxon>
        <taxon>Paenibacillaceae</taxon>
        <taxon>Paenibacillus</taxon>
    </lineage>
</organism>
<evidence type="ECO:0000256" key="7">
    <source>
        <dbReference type="RuleBase" id="RU363032"/>
    </source>
</evidence>
<dbReference type="RefSeq" id="WP_188530890.1">
    <property type="nucleotide sequence ID" value="NZ_BMGR01000005.1"/>
</dbReference>
<dbReference type="Pfam" id="PF00528">
    <property type="entry name" value="BPD_transp_1"/>
    <property type="match status" value="1"/>
</dbReference>
<dbReference type="InterPro" id="IPR035906">
    <property type="entry name" value="MetI-like_sf"/>
</dbReference>
<feature type="transmembrane region" description="Helical" evidence="7">
    <location>
        <begin position="248"/>
        <end position="269"/>
    </location>
</feature>
<keyword evidence="4 7" id="KW-0812">Transmembrane</keyword>
<sequence length="284" mass="32260">MNLRLSLKNGQWKRHLLLLVSSVVMMYPVFWWVGASLKTNSEMGSPSLFPSVPQWSNYISGWTAIPNYSFTHFYMSTFELVFGVVLLTLVSCSLVAFGFARLDFPLKNIWFALVLVTLMLPSQVTLVPQYVMFNAFGWVDTYLPFWVPSSLGVGVGGSFFIFLLVQFIRGIPRELDESAKIDGCSYFGIYWRIVLPLTKPALVTVGIYAFLWNWDDFFGHLIYINSIDKYTVQLALRLFMDTQSAMEWGQMLAMSLISILPAVIIFLFAQRHFVEGIASTGIKG</sequence>
<keyword evidence="5 7" id="KW-1133">Transmembrane helix</keyword>
<evidence type="ECO:0000259" key="8">
    <source>
        <dbReference type="PROSITE" id="PS50928"/>
    </source>
</evidence>
<comment type="subcellular location">
    <subcellularLocation>
        <location evidence="1 7">Cell membrane</location>
        <topology evidence="1 7">Multi-pass membrane protein</topology>
    </subcellularLocation>
</comment>
<dbReference type="GO" id="GO:0005886">
    <property type="term" value="C:plasma membrane"/>
    <property type="evidence" value="ECO:0007669"/>
    <property type="project" value="UniProtKB-SubCell"/>
</dbReference>
<dbReference type="PANTHER" id="PTHR43744">
    <property type="entry name" value="ABC TRANSPORTER PERMEASE PROTEIN MG189-RELATED-RELATED"/>
    <property type="match status" value="1"/>
</dbReference>
<evidence type="ECO:0000256" key="2">
    <source>
        <dbReference type="ARBA" id="ARBA00022448"/>
    </source>
</evidence>
<feature type="transmembrane region" description="Helical" evidence="7">
    <location>
        <begin position="189"/>
        <end position="211"/>
    </location>
</feature>
<feature type="transmembrane region" description="Helical" evidence="7">
    <location>
        <begin position="109"/>
        <end position="133"/>
    </location>
</feature>
<dbReference type="PROSITE" id="PS50928">
    <property type="entry name" value="ABC_TM1"/>
    <property type="match status" value="1"/>
</dbReference>
<dbReference type="CDD" id="cd06261">
    <property type="entry name" value="TM_PBP2"/>
    <property type="match status" value="1"/>
</dbReference>
<accession>A0A917D182</accession>
<proteinExistence type="inferred from homology"/>
<comment type="caution">
    <text evidence="9">The sequence shown here is derived from an EMBL/GenBank/DDBJ whole genome shotgun (WGS) entry which is preliminary data.</text>
</comment>
<evidence type="ECO:0000256" key="4">
    <source>
        <dbReference type="ARBA" id="ARBA00022692"/>
    </source>
</evidence>
<dbReference type="SUPFAM" id="SSF161098">
    <property type="entry name" value="MetI-like"/>
    <property type="match status" value="1"/>
</dbReference>
<feature type="transmembrane region" description="Helical" evidence="7">
    <location>
        <begin position="80"/>
        <end position="102"/>
    </location>
</feature>
<gene>
    <name evidence="9" type="ORF">GCM10010916_19890</name>
</gene>
<dbReference type="GO" id="GO:0055085">
    <property type="term" value="P:transmembrane transport"/>
    <property type="evidence" value="ECO:0007669"/>
    <property type="project" value="InterPro"/>
</dbReference>
<name>A0A917D182_9BACL</name>
<dbReference type="EMBL" id="BMGR01000005">
    <property type="protein sequence ID" value="GGG02816.1"/>
    <property type="molecule type" value="Genomic_DNA"/>
</dbReference>
<keyword evidence="2 7" id="KW-0813">Transport</keyword>
<feature type="transmembrane region" description="Helical" evidence="7">
    <location>
        <begin position="145"/>
        <end position="168"/>
    </location>
</feature>
<dbReference type="Gene3D" id="1.10.3720.10">
    <property type="entry name" value="MetI-like"/>
    <property type="match status" value="1"/>
</dbReference>
<reference evidence="9" key="1">
    <citation type="journal article" date="2014" name="Int. J. Syst. Evol. Microbiol.">
        <title>Complete genome sequence of Corynebacterium casei LMG S-19264T (=DSM 44701T), isolated from a smear-ripened cheese.</title>
        <authorList>
            <consortium name="US DOE Joint Genome Institute (JGI-PGF)"/>
            <person name="Walter F."/>
            <person name="Albersmeier A."/>
            <person name="Kalinowski J."/>
            <person name="Ruckert C."/>
        </authorList>
    </citation>
    <scope>NUCLEOTIDE SEQUENCE</scope>
    <source>
        <strain evidence="9">CGMCC 1.12987</strain>
    </source>
</reference>
<reference evidence="9" key="2">
    <citation type="submission" date="2020-09" db="EMBL/GenBank/DDBJ databases">
        <authorList>
            <person name="Sun Q."/>
            <person name="Zhou Y."/>
        </authorList>
    </citation>
    <scope>NUCLEOTIDE SEQUENCE</scope>
    <source>
        <strain evidence="9">CGMCC 1.12987</strain>
    </source>
</reference>
<dbReference type="InterPro" id="IPR000515">
    <property type="entry name" value="MetI-like"/>
</dbReference>
<evidence type="ECO:0000313" key="10">
    <source>
        <dbReference type="Proteomes" id="UP000644756"/>
    </source>
</evidence>
<evidence type="ECO:0000256" key="3">
    <source>
        <dbReference type="ARBA" id="ARBA00022475"/>
    </source>
</evidence>
<dbReference type="AlphaFoldDB" id="A0A917D182"/>
<evidence type="ECO:0000256" key="1">
    <source>
        <dbReference type="ARBA" id="ARBA00004651"/>
    </source>
</evidence>
<keyword evidence="3" id="KW-1003">Cell membrane</keyword>
<protein>
    <submittedName>
        <fullName evidence="9">Sugar ABC transporter permease</fullName>
    </submittedName>
</protein>
<feature type="domain" description="ABC transmembrane type-1" evidence="8">
    <location>
        <begin position="74"/>
        <end position="269"/>
    </location>
</feature>
<evidence type="ECO:0000256" key="6">
    <source>
        <dbReference type="ARBA" id="ARBA00023136"/>
    </source>
</evidence>
<feature type="transmembrane region" description="Helical" evidence="7">
    <location>
        <begin position="16"/>
        <end position="34"/>
    </location>
</feature>
<keyword evidence="10" id="KW-1185">Reference proteome</keyword>
<comment type="similarity">
    <text evidence="7">Belongs to the binding-protein-dependent transport system permease family.</text>
</comment>
<keyword evidence="6 7" id="KW-0472">Membrane</keyword>
<evidence type="ECO:0000313" key="9">
    <source>
        <dbReference type="EMBL" id="GGG02816.1"/>
    </source>
</evidence>
<dbReference type="Proteomes" id="UP000644756">
    <property type="component" value="Unassembled WGS sequence"/>
</dbReference>
<evidence type="ECO:0000256" key="5">
    <source>
        <dbReference type="ARBA" id="ARBA00022989"/>
    </source>
</evidence>
<dbReference type="PANTHER" id="PTHR43744:SF6">
    <property type="entry name" value="ABC TRANSPORTER PERMEASE PROTEIN YESQ-RELATED"/>
    <property type="match status" value="1"/>
</dbReference>